<organism evidence="2 3">
    <name type="scientific">Candidatus Kaiserbacteria bacterium RIFCSPHIGHO2_02_FULL_55_20</name>
    <dbReference type="NCBI Taxonomy" id="1798497"/>
    <lineage>
        <taxon>Bacteria</taxon>
        <taxon>Candidatus Kaiseribacteriota</taxon>
    </lineage>
</organism>
<name>A0A1F6DV12_9BACT</name>
<feature type="transmembrane region" description="Helical" evidence="1">
    <location>
        <begin position="9"/>
        <end position="35"/>
    </location>
</feature>
<evidence type="ECO:0000256" key="1">
    <source>
        <dbReference type="SAM" id="Phobius"/>
    </source>
</evidence>
<dbReference type="EMBL" id="MFLK01000053">
    <property type="protein sequence ID" value="OGG65274.1"/>
    <property type="molecule type" value="Genomic_DNA"/>
</dbReference>
<gene>
    <name evidence="2" type="ORF">A3D71_03470</name>
</gene>
<comment type="caution">
    <text evidence="2">The sequence shown here is derived from an EMBL/GenBank/DDBJ whole genome shotgun (WGS) entry which is preliminary data.</text>
</comment>
<dbReference type="AlphaFoldDB" id="A0A1F6DV12"/>
<accession>A0A1F6DV12</accession>
<feature type="transmembrane region" description="Helical" evidence="1">
    <location>
        <begin position="47"/>
        <end position="72"/>
    </location>
</feature>
<sequence>MNTYSAQKLFFISAASYTLVLILGLVPLAAFFLSGGAPPGPGPLTSFVAFFVVPVSTLANLVGLVTFIWGLAVRN</sequence>
<keyword evidence="1" id="KW-0472">Membrane</keyword>
<reference evidence="2 3" key="1">
    <citation type="journal article" date="2016" name="Nat. Commun.">
        <title>Thousands of microbial genomes shed light on interconnected biogeochemical processes in an aquifer system.</title>
        <authorList>
            <person name="Anantharaman K."/>
            <person name="Brown C.T."/>
            <person name="Hug L.A."/>
            <person name="Sharon I."/>
            <person name="Castelle C.J."/>
            <person name="Probst A.J."/>
            <person name="Thomas B.C."/>
            <person name="Singh A."/>
            <person name="Wilkins M.J."/>
            <person name="Karaoz U."/>
            <person name="Brodie E.L."/>
            <person name="Williams K.H."/>
            <person name="Hubbard S.S."/>
            <person name="Banfield J.F."/>
        </authorList>
    </citation>
    <scope>NUCLEOTIDE SEQUENCE [LARGE SCALE GENOMIC DNA]</scope>
</reference>
<keyword evidence="1" id="KW-1133">Transmembrane helix</keyword>
<proteinExistence type="predicted"/>
<dbReference type="STRING" id="1798497.A3D71_03470"/>
<keyword evidence="1" id="KW-0812">Transmembrane</keyword>
<evidence type="ECO:0000313" key="2">
    <source>
        <dbReference type="EMBL" id="OGG65274.1"/>
    </source>
</evidence>
<evidence type="ECO:0000313" key="3">
    <source>
        <dbReference type="Proteomes" id="UP000177652"/>
    </source>
</evidence>
<evidence type="ECO:0008006" key="4">
    <source>
        <dbReference type="Google" id="ProtNLM"/>
    </source>
</evidence>
<protein>
    <recommendedName>
        <fullName evidence="4">DUF5671 domain-containing protein</fullName>
    </recommendedName>
</protein>
<dbReference type="Proteomes" id="UP000177652">
    <property type="component" value="Unassembled WGS sequence"/>
</dbReference>